<evidence type="ECO:0008006" key="4">
    <source>
        <dbReference type="Google" id="ProtNLM"/>
    </source>
</evidence>
<feature type="chain" id="PRO_5008609874" description="IdsF" evidence="1">
    <location>
        <begin position="23"/>
        <end position="339"/>
    </location>
</feature>
<sequence length="339" mass="38528">MIIKNNFIALLFVMTGIFTAQAKERNIEIRTSIDSKYLFCEVKTNGVPGYDNRASAMRGEGAGTTSTNSYIVMSNGENELTVEVGALDWFSKNAAEIENKETFNPAAYCKAEMTLVDYDNDQVLNIATLEIKINEQGIPTAYLNNVPDNTVVFNKTTSHPTERVTKNKAISADIDKRGYPDNMTLYQFTKSFTVSGLPDWQWGYSEPYTGSPEQIVLLKEAYSELWLALKNKDIKKVRKLHTPAAESWAITTQSTVEKILDSQRYNTIYDEKHVEMKTIDWDNFYIIPMNNGKMVRMVYKETLRFSPVGISYVNERGNKSSYFFSPIFSLVNGKYIPVI</sequence>
<organism evidence="2 3">
    <name type="scientific">Morganella psychrotolerans</name>
    <dbReference type="NCBI Taxonomy" id="368603"/>
    <lineage>
        <taxon>Bacteria</taxon>
        <taxon>Pseudomonadati</taxon>
        <taxon>Pseudomonadota</taxon>
        <taxon>Gammaproteobacteria</taxon>
        <taxon>Enterobacterales</taxon>
        <taxon>Morganellaceae</taxon>
        <taxon>Morganella</taxon>
    </lineage>
</organism>
<dbReference type="EMBL" id="LZEX01000001">
    <property type="protein sequence ID" value="OBU11189.1"/>
    <property type="molecule type" value="Genomic_DNA"/>
</dbReference>
<evidence type="ECO:0000313" key="2">
    <source>
        <dbReference type="EMBL" id="OBU11189.1"/>
    </source>
</evidence>
<feature type="signal peptide" evidence="1">
    <location>
        <begin position="1"/>
        <end position="22"/>
    </location>
</feature>
<gene>
    <name evidence="2" type="ORF">AYY17_00025</name>
</gene>
<protein>
    <recommendedName>
        <fullName evidence="4">IdsF</fullName>
    </recommendedName>
</protein>
<reference evidence="2 3" key="1">
    <citation type="submission" date="2016-06" db="EMBL/GenBank/DDBJ databases">
        <authorList>
            <person name="Kjaerup R.B."/>
            <person name="Dalgaard T.S."/>
            <person name="Juul-Madsen H.R."/>
        </authorList>
    </citation>
    <scope>NUCLEOTIDE SEQUENCE [LARGE SCALE GENOMIC DNA]</scope>
    <source>
        <strain evidence="2 3">GCSL-Mp3</strain>
    </source>
</reference>
<evidence type="ECO:0000256" key="1">
    <source>
        <dbReference type="SAM" id="SignalP"/>
    </source>
</evidence>
<proteinExistence type="predicted"/>
<keyword evidence="1" id="KW-0732">Signal</keyword>
<name>A0A1B8HNZ1_9GAMM</name>
<comment type="caution">
    <text evidence="2">The sequence shown here is derived from an EMBL/GenBank/DDBJ whole genome shotgun (WGS) entry which is preliminary data.</text>
</comment>
<evidence type="ECO:0000313" key="3">
    <source>
        <dbReference type="Proteomes" id="UP000092247"/>
    </source>
</evidence>
<accession>A0A1B8HNZ1</accession>
<dbReference type="Proteomes" id="UP000092247">
    <property type="component" value="Unassembled WGS sequence"/>
</dbReference>
<dbReference type="AlphaFoldDB" id="A0A1B8HNZ1"/>